<dbReference type="RefSeq" id="WP_229340520.1">
    <property type="nucleotide sequence ID" value="NZ_JAJBZG010000005.1"/>
</dbReference>
<feature type="transmembrane region" description="Helical" evidence="1">
    <location>
        <begin position="58"/>
        <end position="79"/>
    </location>
</feature>
<dbReference type="NCBIfam" id="TIGR04127">
    <property type="entry name" value="flavo_near_exo"/>
    <property type="match status" value="1"/>
</dbReference>
<feature type="transmembrane region" description="Helical" evidence="1">
    <location>
        <begin position="122"/>
        <end position="143"/>
    </location>
</feature>
<sequence length="151" mass="18143">MEKKLNTKMNRALQIGILILMLTAVRFFEQDIFYDPLIVFFKSDYLLGIIPPMDMAELMINLTFRYALNTMISLTIIYISFRDLNILKFSAILYVVLYILATAVFIFLVLNIEREHYLALFYVRRFLIHPLFLLILLPAFYYYRLREYKKI</sequence>
<keyword evidence="1" id="KW-0472">Membrane</keyword>
<keyword evidence="1" id="KW-0812">Transmembrane</keyword>
<reference evidence="2" key="1">
    <citation type="submission" date="2021-10" db="EMBL/GenBank/DDBJ databases">
        <title>Gramella sp. ASW11-100T, isolated from marine sediment.</title>
        <authorList>
            <person name="Xia C."/>
        </authorList>
    </citation>
    <scope>NUCLEOTIDE SEQUENCE</scope>
    <source>
        <strain evidence="2">ASW11-100</strain>
    </source>
</reference>
<organism evidence="2 3">
    <name type="scientific">Christiangramia sediminis</name>
    <dbReference type="NCBI Taxonomy" id="2881336"/>
    <lineage>
        <taxon>Bacteria</taxon>
        <taxon>Pseudomonadati</taxon>
        <taxon>Bacteroidota</taxon>
        <taxon>Flavobacteriia</taxon>
        <taxon>Flavobacteriales</taxon>
        <taxon>Flavobacteriaceae</taxon>
        <taxon>Christiangramia</taxon>
    </lineage>
</organism>
<accession>A0A9X1LJI6</accession>
<evidence type="ECO:0000313" key="3">
    <source>
        <dbReference type="Proteomes" id="UP001139414"/>
    </source>
</evidence>
<evidence type="ECO:0000313" key="2">
    <source>
        <dbReference type="EMBL" id="MCB7481502.1"/>
    </source>
</evidence>
<evidence type="ECO:0000256" key="1">
    <source>
        <dbReference type="SAM" id="Phobius"/>
    </source>
</evidence>
<comment type="caution">
    <text evidence="2">The sequence shown here is derived from an EMBL/GenBank/DDBJ whole genome shotgun (WGS) entry which is preliminary data.</text>
</comment>
<dbReference type="EMBL" id="JAJBZG010000005">
    <property type="protein sequence ID" value="MCB7481502.1"/>
    <property type="molecule type" value="Genomic_DNA"/>
</dbReference>
<dbReference type="Proteomes" id="UP001139414">
    <property type="component" value="Unassembled WGS sequence"/>
</dbReference>
<gene>
    <name evidence="2" type="ORF">LGQ90_09545</name>
</gene>
<dbReference type="AlphaFoldDB" id="A0A9X1LJI6"/>
<dbReference type="InterPro" id="IPR026414">
    <property type="entry name" value="ExosoTase_F-assoc_memb"/>
</dbReference>
<feature type="transmembrane region" description="Helical" evidence="1">
    <location>
        <begin position="12"/>
        <end position="28"/>
    </location>
</feature>
<name>A0A9X1LJI6_9FLAO</name>
<protein>
    <submittedName>
        <fullName evidence="2">Exosortase F system-associated protein</fullName>
    </submittedName>
</protein>
<keyword evidence="3" id="KW-1185">Reference proteome</keyword>
<proteinExistence type="predicted"/>
<feature type="transmembrane region" description="Helical" evidence="1">
    <location>
        <begin position="91"/>
        <end position="110"/>
    </location>
</feature>
<keyword evidence="1" id="KW-1133">Transmembrane helix</keyword>